<dbReference type="RefSeq" id="WP_407347417.1">
    <property type="nucleotide sequence ID" value="NZ_CP136864.1"/>
</dbReference>
<keyword evidence="4" id="KW-1185">Reference proteome</keyword>
<gene>
    <name evidence="3" type="ORF">R0135_13510</name>
</gene>
<protein>
    <submittedName>
        <fullName evidence="3">Uncharacterized protein</fullName>
    </submittedName>
</protein>
<evidence type="ECO:0000256" key="1">
    <source>
        <dbReference type="SAM" id="Coils"/>
    </source>
</evidence>
<proteinExistence type="predicted"/>
<dbReference type="Proteomes" id="UP001626537">
    <property type="component" value="Chromosome"/>
</dbReference>
<dbReference type="EMBL" id="CP136864">
    <property type="protein sequence ID" value="WOJ92794.1"/>
    <property type="molecule type" value="Genomic_DNA"/>
</dbReference>
<accession>A0ABZ0I2E4</accession>
<reference evidence="3 4" key="1">
    <citation type="submission" date="2023-10" db="EMBL/GenBank/DDBJ databases">
        <title>Two novel species belonging to the OM43/NOR5 clade.</title>
        <authorList>
            <person name="Park M."/>
        </authorList>
    </citation>
    <scope>NUCLEOTIDE SEQUENCE [LARGE SCALE GENOMIC DNA]</scope>
    <source>
        <strain evidence="3 4">IMCC43200</strain>
    </source>
</reference>
<evidence type="ECO:0000313" key="4">
    <source>
        <dbReference type="Proteomes" id="UP001626537"/>
    </source>
</evidence>
<evidence type="ECO:0000256" key="2">
    <source>
        <dbReference type="SAM" id="MobiDB-lite"/>
    </source>
</evidence>
<keyword evidence="1" id="KW-0175">Coiled coil</keyword>
<feature type="coiled-coil region" evidence="1">
    <location>
        <begin position="18"/>
        <end position="104"/>
    </location>
</feature>
<sequence>MLTARNLEKIMELEEKLRTEYQVQLDAKSAEISKLESTAEDQKTAIAKQLEQISTLSVDASKNKKIEQRNRELHQRCENLLEDVAKQKTRAKTLQTDLTQVREELATLKQFDPAKMKKNLDASKKKLAEKTTANDLLQKSYKQTKAENADLKAQLKALEAKLEELEPKDSEAEESDVEQEAAA</sequence>
<feature type="region of interest" description="Disordered" evidence="2">
    <location>
        <begin position="163"/>
        <end position="183"/>
    </location>
</feature>
<feature type="compositionally biased region" description="Acidic residues" evidence="2">
    <location>
        <begin position="171"/>
        <end position="183"/>
    </location>
</feature>
<name>A0ABZ0I2E4_9GAMM</name>
<organism evidence="3 4">
    <name type="scientific">Congregibacter variabilis</name>
    <dbReference type="NCBI Taxonomy" id="3081200"/>
    <lineage>
        <taxon>Bacteria</taxon>
        <taxon>Pseudomonadati</taxon>
        <taxon>Pseudomonadota</taxon>
        <taxon>Gammaproteobacteria</taxon>
        <taxon>Cellvibrionales</taxon>
        <taxon>Halieaceae</taxon>
        <taxon>Congregibacter</taxon>
    </lineage>
</organism>
<evidence type="ECO:0000313" key="3">
    <source>
        <dbReference type="EMBL" id="WOJ92794.1"/>
    </source>
</evidence>